<feature type="region of interest" description="Disordered" evidence="1">
    <location>
        <begin position="81"/>
        <end position="106"/>
    </location>
</feature>
<reference evidence="3 4" key="1">
    <citation type="submission" date="2015-12" db="EMBL/GenBank/DDBJ databases">
        <title>Draft genome of the nematode, Onchocerca flexuosa.</title>
        <authorList>
            <person name="Mitreva M."/>
        </authorList>
    </citation>
    <scope>NUCLEOTIDE SEQUENCE [LARGE SCALE GENOMIC DNA]</scope>
    <source>
        <strain evidence="3">Red Deer</strain>
    </source>
</reference>
<evidence type="ECO:0000256" key="2">
    <source>
        <dbReference type="SAM" id="Phobius"/>
    </source>
</evidence>
<organism evidence="3 4">
    <name type="scientific">Onchocerca flexuosa</name>
    <dbReference type="NCBI Taxonomy" id="387005"/>
    <lineage>
        <taxon>Eukaryota</taxon>
        <taxon>Metazoa</taxon>
        <taxon>Ecdysozoa</taxon>
        <taxon>Nematoda</taxon>
        <taxon>Chromadorea</taxon>
        <taxon>Rhabditida</taxon>
        <taxon>Spirurina</taxon>
        <taxon>Spiruromorpha</taxon>
        <taxon>Filarioidea</taxon>
        <taxon>Onchocercidae</taxon>
        <taxon>Onchocerca</taxon>
    </lineage>
</organism>
<feature type="region of interest" description="Disordered" evidence="1">
    <location>
        <begin position="115"/>
        <end position="134"/>
    </location>
</feature>
<dbReference type="AlphaFoldDB" id="A0A238C0K9"/>
<keyword evidence="2" id="KW-0812">Transmembrane</keyword>
<feature type="compositionally biased region" description="Basic residues" evidence="1">
    <location>
        <begin position="83"/>
        <end position="94"/>
    </location>
</feature>
<feature type="compositionally biased region" description="Polar residues" evidence="1">
    <location>
        <begin position="95"/>
        <end position="105"/>
    </location>
</feature>
<keyword evidence="2" id="KW-0472">Membrane</keyword>
<accession>A0A238C0K9</accession>
<keyword evidence="4" id="KW-1185">Reference proteome</keyword>
<evidence type="ECO:0000256" key="1">
    <source>
        <dbReference type="SAM" id="MobiDB-lite"/>
    </source>
</evidence>
<dbReference type="EMBL" id="KZ269983">
    <property type="protein sequence ID" value="OZC10904.1"/>
    <property type="molecule type" value="Genomic_DNA"/>
</dbReference>
<evidence type="ECO:0000313" key="3">
    <source>
        <dbReference type="EMBL" id="OZC10904.1"/>
    </source>
</evidence>
<evidence type="ECO:0000313" key="4">
    <source>
        <dbReference type="Proteomes" id="UP000242913"/>
    </source>
</evidence>
<name>A0A238C0K9_9BILA</name>
<gene>
    <name evidence="3" type="ORF">X798_02048</name>
</gene>
<keyword evidence="2" id="KW-1133">Transmembrane helix</keyword>
<proteinExistence type="predicted"/>
<protein>
    <submittedName>
        <fullName evidence="3">Uncharacterized protein</fullName>
    </submittedName>
</protein>
<feature type="compositionally biased region" description="Basic and acidic residues" evidence="1">
    <location>
        <begin position="118"/>
        <end position="134"/>
    </location>
</feature>
<sequence length="174" mass="19725">MQIFLWIIGALVVVILVLSVLILLCILILKLSKNRLSTSKQSVIVRPEIVKPINAFDESNLVFARISSPSVITVSEYPLQKASIKKPERKRSSNKKSSWASNTTPCHAISGFSKKRSREFVDRDPPSDESKCDYLDPMDLNFSQLRNMYTASDNFHQSNQTDWPIKNFTVATYA</sequence>
<dbReference type="OrthoDB" id="5853103at2759"/>
<dbReference type="Proteomes" id="UP000242913">
    <property type="component" value="Unassembled WGS sequence"/>
</dbReference>
<feature type="transmembrane region" description="Helical" evidence="2">
    <location>
        <begin position="6"/>
        <end position="29"/>
    </location>
</feature>